<evidence type="ECO:0000313" key="16">
    <source>
        <dbReference type="EnsemblMetazoa" id="XP_030828071"/>
    </source>
</evidence>
<keyword evidence="4 12" id="KW-0812">Transmembrane</keyword>
<keyword evidence="10 13" id="KW-0175">Coiled coil</keyword>
<reference evidence="17" key="1">
    <citation type="submission" date="2015-02" db="EMBL/GenBank/DDBJ databases">
        <title>Genome sequencing for Strongylocentrotus purpuratus.</title>
        <authorList>
            <person name="Murali S."/>
            <person name="Liu Y."/>
            <person name="Vee V."/>
            <person name="English A."/>
            <person name="Wang M."/>
            <person name="Skinner E."/>
            <person name="Han Y."/>
            <person name="Muzny D.M."/>
            <person name="Worley K.C."/>
            <person name="Gibbs R.A."/>
        </authorList>
    </citation>
    <scope>NUCLEOTIDE SEQUENCE</scope>
</reference>
<dbReference type="GO" id="GO:0006886">
    <property type="term" value="P:intracellular protein transport"/>
    <property type="evidence" value="ECO:0007669"/>
    <property type="project" value="UniProtKB-UniRule"/>
</dbReference>
<dbReference type="AlphaFoldDB" id="A0A7M7MXM7"/>
<evidence type="ECO:0000259" key="15">
    <source>
        <dbReference type="Pfam" id="PF18035"/>
    </source>
</evidence>
<keyword evidence="6 12" id="KW-0256">Endoplasmic reticulum</keyword>
<feature type="domain" description="BAP29/BAP31 transmembrane" evidence="14">
    <location>
        <begin position="1"/>
        <end position="134"/>
    </location>
</feature>
<evidence type="ECO:0000256" key="10">
    <source>
        <dbReference type="ARBA" id="ARBA00023054"/>
    </source>
</evidence>
<feature type="coiled-coil region" evidence="13">
    <location>
        <begin position="139"/>
        <end position="245"/>
    </location>
</feature>
<evidence type="ECO:0000256" key="3">
    <source>
        <dbReference type="ARBA" id="ARBA00022448"/>
    </source>
</evidence>
<evidence type="ECO:0000256" key="11">
    <source>
        <dbReference type="ARBA" id="ARBA00023136"/>
    </source>
</evidence>
<keyword evidence="8 12" id="KW-0653">Protein transport</keyword>
<feature type="transmembrane region" description="Helical" evidence="12">
    <location>
        <begin position="46"/>
        <end position="64"/>
    </location>
</feature>
<dbReference type="InterPro" id="IPR041672">
    <property type="entry name" value="Bap31/Bap29_C"/>
</dbReference>
<evidence type="ECO:0000259" key="14">
    <source>
        <dbReference type="Pfam" id="PF05529"/>
    </source>
</evidence>
<dbReference type="OMA" id="CEGQKDK"/>
<evidence type="ECO:0000256" key="2">
    <source>
        <dbReference type="ARBA" id="ARBA00007956"/>
    </source>
</evidence>
<dbReference type="RefSeq" id="XP_030828071.1">
    <property type="nucleotide sequence ID" value="XM_030972211.1"/>
</dbReference>
<dbReference type="FunFam" id="1.20.5.110:FF:000011">
    <property type="entry name" value="B-cell receptor-associated protein 29"/>
    <property type="match status" value="1"/>
</dbReference>
<protein>
    <recommendedName>
        <fullName evidence="12">Endoplasmic reticulum transmembrane protein</fullName>
    </recommendedName>
</protein>
<dbReference type="GO" id="GO:0006888">
    <property type="term" value="P:endoplasmic reticulum to Golgi vesicle-mediated transport"/>
    <property type="evidence" value="ECO:0000318"/>
    <property type="project" value="GO_Central"/>
</dbReference>
<feature type="transmembrane region" description="Helical" evidence="12">
    <location>
        <begin position="6"/>
        <end position="26"/>
    </location>
</feature>
<reference evidence="16" key="2">
    <citation type="submission" date="2021-01" db="UniProtKB">
        <authorList>
            <consortium name="EnsemblMetazoa"/>
        </authorList>
    </citation>
    <scope>IDENTIFICATION</scope>
</reference>
<evidence type="ECO:0000256" key="7">
    <source>
        <dbReference type="ARBA" id="ARBA00022892"/>
    </source>
</evidence>
<keyword evidence="9 12" id="KW-1133">Transmembrane helix</keyword>
<keyword evidence="7 12" id="KW-0931">ER-Golgi transport</keyword>
<dbReference type="Gene3D" id="1.20.5.110">
    <property type="match status" value="1"/>
</dbReference>
<evidence type="ECO:0000256" key="12">
    <source>
        <dbReference type="RuleBase" id="RU367026"/>
    </source>
</evidence>
<keyword evidence="5" id="KW-0053">Apoptosis</keyword>
<dbReference type="CTD" id="10134"/>
<evidence type="ECO:0000256" key="4">
    <source>
        <dbReference type="ARBA" id="ARBA00022692"/>
    </source>
</evidence>
<dbReference type="Pfam" id="PF18035">
    <property type="entry name" value="Bap31_Bap29_C"/>
    <property type="match status" value="1"/>
</dbReference>
<feature type="transmembrane region" description="Helical" evidence="12">
    <location>
        <begin position="102"/>
        <end position="119"/>
    </location>
</feature>
<comment type="similarity">
    <text evidence="2 12">Belongs to the BCAP29/BCAP31 family.</text>
</comment>
<dbReference type="InterPro" id="IPR008417">
    <property type="entry name" value="BAP29/BAP31"/>
</dbReference>
<dbReference type="PANTHER" id="PTHR12701">
    <property type="entry name" value="BCR-ASSOCIATED PROTEIN, BAP"/>
    <property type="match status" value="1"/>
</dbReference>
<dbReference type="InterPro" id="IPR040463">
    <property type="entry name" value="BAP29/BAP31_N"/>
</dbReference>
<proteinExistence type="inferred from homology"/>
<organism evidence="16 17">
    <name type="scientific">Strongylocentrotus purpuratus</name>
    <name type="common">Purple sea urchin</name>
    <dbReference type="NCBI Taxonomy" id="7668"/>
    <lineage>
        <taxon>Eukaryota</taxon>
        <taxon>Metazoa</taxon>
        <taxon>Echinodermata</taxon>
        <taxon>Eleutherozoa</taxon>
        <taxon>Echinozoa</taxon>
        <taxon>Echinoidea</taxon>
        <taxon>Euechinoidea</taxon>
        <taxon>Echinacea</taxon>
        <taxon>Camarodonta</taxon>
        <taxon>Echinidea</taxon>
        <taxon>Strongylocentrotidae</taxon>
        <taxon>Strongylocentrotus</taxon>
    </lineage>
</organism>
<evidence type="ECO:0000256" key="5">
    <source>
        <dbReference type="ARBA" id="ARBA00022703"/>
    </source>
</evidence>
<dbReference type="OrthoDB" id="435607at2759"/>
<comment type="subcellular location">
    <subcellularLocation>
        <location evidence="1 12">Endoplasmic reticulum membrane</location>
        <topology evidence="1 12">Multi-pass membrane protein</topology>
    </subcellularLocation>
</comment>
<evidence type="ECO:0000256" key="8">
    <source>
        <dbReference type="ARBA" id="ARBA00022927"/>
    </source>
</evidence>
<dbReference type="KEGG" id="spu:587050"/>
<dbReference type="EnsemblMetazoa" id="XM_030972211">
    <property type="protein sequence ID" value="XP_030828071"/>
    <property type="gene ID" value="LOC587050"/>
</dbReference>
<dbReference type="GO" id="GO:0006915">
    <property type="term" value="P:apoptotic process"/>
    <property type="evidence" value="ECO:0007669"/>
    <property type="project" value="UniProtKB-KW"/>
</dbReference>
<evidence type="ECO:0000256" key="1">
    <source>
        <dbReference type="ARBA" id="ARBA00004477"/>
    </source>
</evidence>
<evidence type="ECO:0000256" key="9">
    <source>
        <dbReference type="ARBA" id="ARBA00022989"/>
    </source>
</evidence>
<dbReference type="GO" id="GO:0070973">
    <property type="term" value="P:protein localization to endoplasmic reticulum exit site"/>
    <property type="evidence" value="ECO:0000318"/>
    <property type="project" value="GO_Central"/>
</dbReference>
<dbReference type="GO" id="GO:0005789">
    <property type="term" value="C:endoplasmic reticulum membrane"/>
    <property type="evidence" value="ECO:0000318"/>
    <property type="project" value="GO_Central"/>
</dbReference>
<keyword evidence="11 12" id="KW-0472">Membrane</keyword>
<dbReference type="PANTHER" id="PTHR12701:SF20">
    <property type="entry name" value="ENDOPLASMIC RETICULUM TRANSMEMBRANE PROTEIN"/>
    <property type="match status" value="1"/>
</dbReference>
<dbReference type="GeneID" id="587050"/>
<name>A0A7M7MXM7_STRPU</name>
<dbReference type="InParanoid" id="A0A7M7MXM7"/>
<feature type="domain" description="Bap31/Bap29 cytoplasmic coiled-coil" evidence="15">
    <location>
        <begin position="201"/>
        <end position="247"/>
    </location>
</feature>
<evidence type="ECO:0000256" key="13">
    <source>
        <dbReference type="SAM" id="Coils"/>
    </source>
</evidence>
<keyword evidence="17" id="KW-1185">Reference proteome</keyword>
<evidence type="ECO:0000313" key="17">
    <source>
        <dbReference type="Proteomes" id="UP000007110"/>
    </source>
</evidence>
<evidence type="ECO:0000256" key="6">
    <source>
        <dbReference type="ARBA" id="ARBA00022824"/>
    </source>
</evidence>
<keyword evidence="3 12" id="KW-0813">Transport</keyword>
<accession>A0A7M7MXM7</accession>
<dbReference type="Pfam" id="PF05529">
    <property type="entry name" value="Bap31"/>
    <property type="match status" value="1"/>
</dbReference>
<comment type="function">
    <text evidence="12">May play a role in anterograde transport of membrane proteins from the endoplasmic reticulum to the Golgi.</text>
</comment>
<dbReference type="Proteomes" id="UP000007110">
    <property type="component" value="Unassembled WGS sequence"/>
</dbReference>
<sequence length="248" mass="28227">MTLQWTFVAAFLYLEVFALILLMLPFIKPYMWQRFFNSGIVKSITAYAYIYFNVFLFILVLLFLDSVREVSKYTDAKDELDVAIPNAEAILNMKLFRAQRNFYVAGFAFFLFIVLKRMCNLISKEATLIASNEASVKQAQGASDQAKRLMDEMDELQKELETKTKRRSRSGSMADIVVAAVADSEVAKDLKTTRDDLASSKAELEKSKKEMDAVKKQAEGVSAEYDRLLEEHSKLQKQVASSETKKDS</sequence>